<comment type="caution">
    <text evidence="12">The sequence shown here is derived from an EMBL/GenBank/DDBJ whole genome shotgun (WGS) entry which is preliminary data.</text>
</comment>
<dbReference type="RefSeq" id="WP_183611541.1">
    <property type="nucleotide sequence ID" value="NZ_JACICY010000001.1"/>
</dbReference>
<dbReference type="Proteomes" id="UP000562395">
    <property type="component" value="Unassembled WGS sequence"/>
</dbReference>
<keyword evidence="7 12" id="KW-0560">Oxidoreductase</keyword>
<gene>
    <name evidence="12" type="ORF">GGQ88_000543</name>
</gene>
<dbReference type="SUPFAM" id="SSF51905">
    <property type="entry name" value="FAD/NAD(P)-binding domain"/>
    <property type="match status" value="1"/>
</dbReference>
<reference evidence="12 13" key="1">
    <citation type="submission" date="2020-08" db="EMBL/GenBank/DDBJ databases">
        <title>Genomic Encyclopedia of Type Strains, Phase IV (KMG-IV): sequencing the most valuable type-strain genomes for metagenomic binning, comparative biology and taxonomic classification.</title>
        <authorList>
            <person name="Goeker M."/>
        </authorList>
    </citation>
    <scope>NUCLEOTIDE SEQUENCE [LARGE SCALE GENOMIC DNA]</scope>
    <source>
        <strain evidence="12 13">DSM 14552</strain>
    </source>
</reference>
<evidence type="ECO:0000256" key="2">
    <source>
        <dbReference type="ARBA" id="ARBA00001966"/>
    </source>
</evidence>
<comment type="similarity">
    <text evidence="3">In the N-terminal section; belongs to the NADH:flavin oxidoreductase/NADH oxidase family.</text>
</comment>
<evidence type="ECO:0000256" key="3">
    <source>
        <dbReference type="ARBA" id="ARBA00011048"/>
    </source>
</evidence>
<feature type="domain" description="NADH:flavin oxidoreductase/NADH oxidase N-terminal" evidence="10">
    <location>
        <begin position="9"/>
        <end position="337"/>
    </location>
</feature>
<evidence type="ECO:0000313" key="12">
    <source>
        <dbReference type="EMBL" id="MBB3859303.1"/>
    </source>
</evidence>
<dbReference type="SUPFAM" id="SSF51395">
    <property type="entry name" value="FMN-linked oxidoreductases"/>
    <property type="match status" value="1"/>
</dbReference>
<dbReference type="PRINTS" id="PR00368">
    <property type="entry name" value="FADPNR"/>
</dbReference>
<comment type="cofactor">
    <cofactor evidence="1">
        <name>FMN</name>
        <dbReference type="ChEBI" id="CHEBI:58210"/>
    </cofactor>
</comment>
<dbReference type="InterPro" id="IPR023753">
    <property type="entry name" value="FAD/NAD-binding_dom"/>
</dbReference>
<keyword evidence="5" id="KW-0288">FMN</keyword>
<dbReference type="GO" id="GO:0010181">
    <property type="term" value="F:FMN binding"/>
    <property type="evidence" value="ECO:0007669"/>
    <property type="project" value="InterPro"/>
</dbReference>
<proteinExistence type="inferred from homology"/>
<keyword evidence="9" id="KW-0411">Iron-sulfur</keyword>
<keyword evidence="13" id="KW-1185">Reference proteome</keyword>
<dbReference type="InterPro" id="IPR013785">
    <property type="entry name" value="Aldolase_TIM"/>
</dbReference>
<dbReference type="Gene3D" id="3.20.20.70">
    <property type="entry name" value="Aldolase class I"/>
    <property type="match status" value="1"/>
</dbReference>
<dbReference type="InterPro" id="IPR001155">
    <property type="entry name" value="OxRdtase_FMN_N"/>
</dbReference>
<dbReference type="AlphaFoldDB" id="A0A7W5ZUE6"/>
<evidence type="ECO:0000256" key="1">
    <source>
        <dbReference type="ARBA" id="ARBA00001917"/>
    </source>
</evidence>
<evidence type="ECO:0000259" key="10">
    <source>
        <dbReference type="Pfam" id="PF00724"/>
    </source>
</evidence>
<evidence type="ECO:0000313" key="13">
    <source>
        <dbReference type="Proteomes" id="UP000562395"/>
    </source>
</evidence>
<dbReference type="GO" id="GO:0050470">
    <property type="term" value="F:trimethylamine dehydrogenase activity"/>
    <property type="evidence" value="ECO:0007669"/>
    <property type="project" value="UniProtKB-EC"/>
</dbReference>
<dbReference type="Pfam" id="PF00724">
    <property type="entry name" value="Oxidored_FMN"/>
    <property type="match status" value="1"/>
</dbReference>
<dbReference type="Gene3D" id="3.40.50.720">
    <property type="entry name" value="NAD(P)-binding Rossmann-like Domain"/>
    <property type="match status" value="1"/>
</dbReference>
<evidence type="ECO:0000256" key="6">
    <source>
        <dbReference type="ARBA" id="ARBA00022723"/>
    </source>
</evidence>
<evidence type="ECO:0000259" key="11">
    <source>
        <dbReference type="Pfam" id="PF07992"/>
    </source>
</evidence>
<dbReference type="EC" id="1.5.8.1" evidence="12"/>
<dbReference type="InterPro" id="IPR036188">
    <property type="entry name" value="FAD/NAD-bd_sf"/>
</dbReference>
<comment type="cofactor">
    <cofactor evidence="2">
        <name>[4Fe-4S] cluster</name>
        <dbReference type="ChEBI" id="CHEBI:49883"/>
    </cofactor>
</comment>
<feature type="domain" description="FAD/NAD(P)-binding" evidence="11">
    <location>
        <begin position="388"/>
        <end position="622"/>
    </location>
</feature>
<dbReference type="GO" id="GO:0051536">
    <property type="term" value="F:iron-sulfur cluster binding"/>
    <property type="evidence" value="ECO:0007669"/>
    <property type="project" value="UniProtKB-KW"/>
</dbReference>
<dbReference type="InterPro" id="IPR051793">
    <property type="entry name" value="NADH:flavin_oxidoreductase"/>
</dbReference>
<organism evidence="12 13">
    <name type="scientific">Novosphingobium hassiacum</name>
    <dbReference type="NCBI Taxonomy" id="173676"/>
    <lineage>
        <taxon>Bacteria</taxon>
        <taxon>Pseudomonadati</taxon>
        <taxon>Pseudomonadota</taxon>
        <taxon>Alphaproteobacteria</taxon>
        <taxon>Sphingomonadales</taxon>
        <taxon>Sphingomonadaceae</taxon>
        <taxon>Novosphingobium</taxon>
    </lineage>
</organism>
<protein>
    <submittedName>
        <fullName evidence="12">Dimethylamine/trimethylamine dehydrogenase</fullName>
        <ecNumber evidence="12">1.5.8.1</ecNumber>
        <ecNumber evidence="12">1.5.8.2</ecNumber>
    </submittedName>
</protein>
<dbReference type="Pfam" id="PF07992">
    <property type="entry name" value="Pyr_redox_2"/>
    <property type="match status" value="1"/>
</dbReference>
<name>A0A7W5ZUE6_9SPHN</name>
<evidence type="ECO:0000256" key="7">
    <source>
        <dbReference type="ARBA" id="ARBA00023002"/>
    </source>
</evidence>
<evidence type="ECO:0000256" key="8">
    <source>
        <dbReference type="ARBA" id="ARBA00023004"/>
    </source>
</evidence>
<dbReference type="PANTHER" id="PTHR42917:SF2">
    <property type="entry name" value="2,4-DIENOYL-COA REDUCTASE [(2E)-ENOYL-COA-PRODUCING]"/>
    <property type="match status" value="1"/>
</dbReference>
<evidence type="ECO:0000256" key="9">
    <source>
        <dbReference type="ARBA" id="ARBA00023014"/>
    </source>
</evidence>
<keyword evidence="8" id="KW-0408">Iron</keyword>
<dbReference type="GO" id="GO:0046872">
    <property type="term" value="F:metal ion binding"/>
    <property type="evidence" value="ECO:0007669"/>
    <property type="project" value="UniProtKB-KW"/>
</dbReference>
<accession>A0A7W5ZUE6</accession>
<dbReference type="EC" id="1.5.8.2" evidence="12"/>
<evidence type="ECO:0000256" key="4">
    <source>
        <dbReference type="ARBA" id="ARBA00022630"/>
    </source>
</evidence>
<dbReference type="GO" id="GO:0047133">
    <property type="term" value="F:dimethylamine dehydrogenase activity"/>
    <property type="evidence" value="ECO:0007669"/>
    <property type="project" value="UniProtKB-EC"/>
</dbReference>
<sequence length="698" mass="76422">MRSPHYDILFEPVRIGPVTAKNRFYQVPHCNGMGHRAPSGMAAMRRVKAEGGWAVVCTEVCEIHPSADISPHAEARLWDDADIPALARAADGIHQFGALAGVELGHHGFRAQNRTSREIPMGPSSHTAVSYDPVQSRVMDKEDIRNLRRWHKAAALRAKRAGFDIIYVYAAHGLVTPMQFLSKRYNQRTDEYGGALENRVRLLRELIEETKDAVGDTCAVPVRICVDELIGPAGLCADGEGREVIEMLADLPDLWDLTVGDWSNDSRPSRFGEEGVHEEYVSFVKKVTGKPVVGNGRFTSPDTMVSQVRRGVLDFIGAARPSIADPFLPRKVEEGRPGEIRECIGCNICAAADNTYTPIRCTQNPTMGEEWRRGWHPEYIPERESDDQVLIIGAGPAGLECAVSLGKRGYDVMLAEASEELGGRSAREPRLPGLAIWGRVREYRVEQLNLLPNVQVYLASAMSAQDVLDTGANRIVIATGSHWRRDGVARYHRAPIANLDQSSIFTPDDVMDGKQIAGPVVVYDDDHYYMGGVIAEKLRLQGLDVTLVTPAPLASAWTVNTLEQTRIQRRLLEIGVKICTNEALVGFAGGEAAIACAFTGSTRSLPANAVVMVTARLSNDSLHADLLARTSEWADAGIKTVERIGDAVAPGTIAAATFSGHRYAREIDRAPWGDEVPFLRENAELGPWQSKLVNNGTS</sequence>
<dbReference type="Gene3D" id="3.50.50.60">
    <property type="entry name" value="FAD/NAD(P)-binding domain"/>
    <property type="match status" value="1"/>
</dbReference>
<keyword evidence="6" id="KW-0479">Metal-binding</keyword>
<keyword evidence="4" id="KW-0285">Flavoprotein</keyword>
<dbReference type="EMBL" id="JACICY010000001">
    <property type="protein sequence ID" value="MBB3859303.1"/>
    <property type="molecule type" value="Genomic_DNA"/>
</dbReference>
<dbReference type="PANTHER" id="PTHR42917">
    <property type="entry name" value="2,4-DIENOYL-COA REDUCTASE"/>
    <property type="match status" value="1"/>
</dbReference>
<evidence type="ECO:0000256" key="5">
    <source>
        <dbReference type="ARBA" id="ARBA00022643"/>
    </source>
</evidence>